<reference evidence="3 4" key="1">
    <citation type="submission" date="2019-07" db="EMBL/GenBank/DDBJ databases">
        <title>De Novo Assembly of kiwifruit Actinidia rufa.</title>
        <authorList>
            <person name="Sugita-Konishi S."/>
            <person name="Sato K."/>
            <person name="Mori E."/>
            <person name="Abe Y."/>
            <person name="Kisaki G."/>
            <person name="Hamano K."/>
            <person name="Suezawa K."/>
            <person name="Otani M."/>
            <person name="Fukuda T."/>
            <person name="Manabe T."/>
            <person name="Gomi K."/>
            <person name="Tabuchi M."/>
            <person name="Akimitsu K."/>
            <person name="Kataoka I."/>
        </authorList>
    </citation>
    <scope>NUCLEOTIDE SEQUENCE [LARGE SCALE GENOMIC DNA]</scope>
    <source>
        <strain evidence="4">cv. Fuchu</strain>
    </source>
</reference>
<feature type="domain" description="Transposase MuDR plant" evidence="1">
    <location>
        <begin position="177"/>
        <end position="223"/>
    </location>
</feature>
<dbReference type="InterPro" id="IPR004332">
    <property type="entry name" value="Transposase_MuDR"/>
</dbReference>
<evidence type="ECO:0000313" key="3">
    <source>
        <dbReference type="EMBL" id="GFZ00468.1"/>
    </source>
</evidence>
<dbReference type="Pfam" id="PF26130">
    <property type="entry name" value="PB1-like"/>
    <property type="match status" value="1"/>
</dbReference>
<dbReference type="EMBL" id="BJWL01000014">
    <property type="protein sequence ID" value="GFZ00468.1"/>
    <property type="molecule type" value="Genomic_DNA"/>
</dbReference>
<evidence type="ECO:0000313" key="4">
    <source>
        <dbReference type="Proteomes" id="UP000585474"/>
    </source>
</evidence>
<evidence type="ECO:0000259" key="1">
    <source>
        <dbReference type="Pfam" id="PF03108"/>
    </source>
</evidence>
<dbReference type="Proteomes" id="UP000585474">
    <property type="component" value="Unassembled WGS sequence"/>
</dbReference>
<dbReference type="AlphaFoldDB" id="A0A7J0FRC4"/>
<dbReference type="InterPro" id="IPR058594">
    <property type="entry name" value="PB1-like_dom_pln"/>
</dbReference>
<dbReference type="PANTHER" id="PTHR31973:SF187">
    <property type="entry name" value="MUTATOR TRANSPOSASE MUDRA PROTEIN"/>
    <property type="match status" value="1"/>
</dbReference>
<evidence type="ECO:0000259" key="2">
    <source>
        <dbReference type="Pfam" id="PF26130"/>
    </source>
</evidence>
<feature type="domain" description="PB1-like" evidence="2">
    <location>
        <begin position="15"/>
        <end position="96"/>
    </location>
</feature>
<organism evidence="3 4">
    <name type="scientific">Actinidia rufa</name>
    <dbReference type="NCBI Taxonomy" id="165716"/>
    <lineage>
        <taxon>Eukaryota</taxon>
        <taxon>Viridiplantae</taxon>
        <taxon>Streptophyta</taxon>
        <taxon>Embryophyta</taxon>
        <taxon>Tracheophyta</taxon>
        <taxon>Spermatophyta</taxon>
        <taxon>Magnoliopsida</taxon>
        <taxon>eudicotyledons</taxon>
        <taxon>Gunneridae</taxon>
        <taxon>Pentapetalae</taxon>
        <taxon>asterids</taxon>
        <taxon>Ericales</taxon>
        <taxon>Actinidiaceae</taxon>
        <taxon>Actinidia</taxon>
    </lineage>
</organism>
<keyword evidence="4" id="KW-1185">Reference proteome</keyword>
<comment type="caution">
    <text evidence="3">The sequence shown here is derived from an EMBL/GenBank/DDBJ whole genome shotgun (WGS) entry which is preliminary data.</text>
</comment>
<name>A0A7J0FRC4_9ERIC</name>
<gene>
    <name evidence="3" type="ORF">Acr_14g0001030</name>
</gene>
<dbReference type="PANTHER" id="PTHR31973">
    <property type="entry name" value="POLYPROTEIN, PUTATIVE-RELATED"/>
    <property type="match status" value="1"/>
</dbReference>
<accession>A0A7J0FRC4</accession>
<protein>
    <submittedName>
        <fullName evidence="3">Calmodulin-binding transcription activator 5</fullName>
    </submittedName>
</protein>
<dbReference type="OrthoDB" id="1740944at2759"/>
<proteinExistence type="predicted"/>
<dbReference type="Pfam" id="PF03108">
    <property type="entry name" value="DBD_Tnp_Mut"/>
    <property type="match status" value="1"/>
</dbReference>
<sequence length="525" mass="59266">MSTYRGRSNRDKKYFSLELINGGKFVNTPELAYRGGSTDYAGNCHSDMFSLLEISYHVEQLEVHWVGQLLLCNDQENHFYGLKLLLLDTDVLEMIAQPPHVGPSHGCLGQIMEEWDQVTEGWVVGQDPIDVELKSDYDQEDDDDIFEAHVDEGVEWAGSANIKDSKWKEEFSRGPAQLKVGILFASATEFKQPLREYAIQQGKDIAFVKNETTRVRAVCTNRGFGSNTNMPLEYIQETVKKDYVVGVSRTQACRGRRATLKLIDASDKEQYYCAEIRNTNPHSTVIMKVIPPTFENGQPIFGRIYTYLGALKHGFKAGCRNLVCMDACLLTGVHGGIKGLASALIESLFTSIEISMLCNMYTTELLKFATLCQNAIHCPPWKWSLGIKHCAPLQGKTENESVDKNVMNHLTFDHLLDMVDEVRLYRLQLKHKICLLCHPQFTASWIHMNSYSTIQGKMLREDKQRSFQSILHFDNMDGKITFVVMEIFIFREKMVAAVLSAGSKPSLVTDLTSENAGVVAWQLGS</sequence>